<evidence type="ECO:0000313" key="2">
    <source>
        <dbReference type="EMBL" id="MDX6850041.1"/>
    </source>
</evidence>
<evidence type="ECO:0000256" key="1">
    <source>
        <dbReference type="SAM" id="MobiDB-lite"/>
    </source>
</evidence>
<comment type="caution">
    <text evidence="2">The sequence shown here is derived from an EMBL/GenBank/DDBJ whole genome shotgun (WGS) entry which is preliminary data.</text>
</comment>
<dbReference type="RefSeq" id="WP_302722494.1">
    <property type="nucleotide sequence ID" value="NZ_JAULRU010000569.1"/>
</dbReference>
<keyword evidence="3" id="KW-1185">Reference proteome</keyword>
<dbReference type="EMBL" id="JAXAFO010000018">
    <property type="protein sequence ID" value="MDX6850041.1"/>
    <property type="molecule type" value="Genomic_DNA"/>
</dbReference>
<organism evidence="2 3">
    <name type="scientific">Gilvimarinus gilvus</name>
    <dbReference type="NCBI Taxonomy" id="3058038"/>
    <lineage>
        <taxon>Bacteria</taxon>
        <taxon>Pseudomonadati</taxon>
        <taxon>Pseudomonadota</taxon>
        <taxon>Gammaproteobacteria</taxon>
        <taxon>Cellvibrionales</taxon>
        <taxon>Cellvibrionaceae</taxon>
        <taxon>Gilvimarinus</taxon>
    </lineage>
</organism>
<gene>
    <name evidence="2" type="ORF">SCD92_11770</name>
</gene>
<feature type="compositionally biased region" description="Polar residues" evidence="1">
    <location>
        <begin position="122"/>
        <end position="149"/>
    </location>
</feature>
<reference evidence="2 3" key="1">
    <citation type="submission" date="2023-11" db="EMBL/GenBank/DDBJ databases">
        <title>Gilvimarinus fulvus sp. nov., isolated from the surface of Kelp.</title>
        <authorList>
            <person name="Sun Y.Y."/>
            <person name="Gong Y."/>
            <person name="Du Z.J."/>
        </authorList>
    </citation>
    <scope>NUCLEOTIDE SEQUENCE [LARGE SCALE GENOMIC DNA]</scope>
    <source>
        <strain evidence="2 3">SDUM040013</strain>
    </source>
</reference>
<feature type="compositionally biased region" description="Polar residues" evidence="1">
    <location>
        <begin position="79"/>
        <end position="106"/>
    </location>
</feature>
<name>A0ABU4S0L1_9GAMM</name>
<feature type="region of interest" description="Disordered" evidence="1">
    <location>
        <begin position="79"/>
        <end position="251"/>
    </location>
</feature>
<accession>A0ABU4S0L1</accession>
<proteinExistence type="predicted"/>
<protein>
    <submittedName>
        <fullName evidence="2">Uncharacterized protein</fullName>
    </submittedName>
</protein>
<sequence length="318" mass="34783">MTKDREKTKTELLQELESIQGLLDDDDIPMLSEVIEKLEPASSDIHNSMNDRPLSVDEYQSLRSAYDDLKQEFAQRENTLADLQSNSDNSTTQPEGTANFLQTSFDRPSEEENLELDLGGPTTPNEQSESFTVQVSELANEQTAASSTLPLPGQQALFNPLSDASTSEASQQAPENSDTDLNNGRNTAPTDDSPPAIDENEIKTATPAVAPSTDDTDSASDADNISETSKHNEEAAEAVKSSAKATGENPFLPQHIRARLRGNRAGDFALQDTIQPREYTRGQLVNELIDSVMPDIEDTLRLKLAAMSDEQIKKLLDT</sequence>
<evidence type="ECO:0000313" key="3">
    <source>
        <dbReference type="Proteomes" id="UP001273505"/>
    </source>
</evidence>
<feature type="compositionally biased region" description="Polar residues" evidence="1">
    <location>
        <begin position="162"/>
        <end position="190"/>
    </location>
</feature>
<dbReference type="Proteomes" id="UP001273505">
    <property type="component" value="Unassembled WGS sequence"/>
</dbReference>